<dbReference type="OrthoDB" id="9793111at2"/>
<evidence type="ECO:0000256" key="9">
    <source>
        <dbReference type="ARBA" id="ARBA00022619"/>
    </source>
</evidence>
<evidence type="ECO:0000313" key="17">
    <source>
        <dbReference type="Proteomes" id="UP000294599"/>
    </source>
</evidence>
<comment type="catalytic activity">
    <reaction evidence="1 14">
        <text>D-ribulose 5-phosphate = (2S)-2-hydroxy-3-oxobutyl phosphate + formate + H(+)</text>
        <dbReference type="Rhea" id="RHEA:18457"/>
        <dbReference type="ChEBI" id="CHEBI:15378"/>
        <dbReference type="ChEBI" id="CHEBI:15740"/>
        <dbReference type="ChEBI" id="CHEBI:58121"/>
        <dbReference type="ChEBI" id="CHEBI:58830"/>
        <dbReference type="EC" id="4.1.99.12"/>
    </reaction>
</comment>
<feature type="binding site" evidence="14">
    <location>
        <position position="28"/>
    </location>
    <ligand>
        <name>Mg(2+)</name>
        <dbReference type="ChEBI" id="CHEBI:18420"/>
        <label>2</label>
    </ligand>
</feature>
<dbReference type="Gene3D" id="3.40.50.10990">
    <property type="entry name" value="GTP cyclohydrolase II"/>
    <property type="match status" value="2"/>
</dbReference>
<dbReference type="InterPro" id="IPR017945">
    <property type="entry name" value="DHBP_synth_RibB-like_a/b_dom"/>
</dbReference>
<comment type="cofactor">
    <cofactor evidence="2">
        <name>Mn(2+)</name>
        <dbReference type="ChEBI" id="CHEBI:29035"/>
    </cofactor>
</comment>
<dbReference type="InterPro" id="IPR000422">
    <property type="entry name" value="DHBP_synthase_RibB"/>
</dbReference>
<dbReference type="GO" id="GO:0030145">
    <property type="term" value="F:manganese ion binding"/>
    <property type="evidence" value="ECO:0007669"/>
    <property type="project" value="UniProtKB-UniRule"/>
</dbReference>
<evidence type="ECO:0000259" key="15">
    <source>
        <dbReference type="Pfam" id="PF00925"/>
    </source>
</evidence>
<evidence type="ECO:0000256" key="7">
    <source>
        <dbReference type="ARBA" id="ARBA00012153"/>
    </source>
</evidence>
<sequence>MAIAPVEELLDELRAGRMIVVMDDEDRENEGDLLMAAQFVRPEDINFMAREGRGLICLTLTGERCQRLGLPLMVRDNRSRHSTKFTVSIEAAEGVTTGISAHDRAHTIRTAVRPDAVATDLVQPGHIFPLIAEDGGVLVRAGHTEAGVDYMRLAGLEPAAVIVEIMAEDGTMARRPQLEVFAQRHGLKMGTIADLIRHRLQHETSIERVHEADVDTAHGPFRLVVYRDRIEGHHHYALLRGAPDAEAPTLVRVHVHDPVADLLRLRGDHASIGLDQALARIAAEERGAVLVLAPHGDATPPWPGMPAPDSGRAANDPVQQWRRTGLGAQILVDLGLRRLRLLGTPRKHPALAGFGIEVVDFATP</sequence>
<evidence type="ECO:0000256" key="4">
    <source>
        <dbReference type="ARBA" id="ARBA00004904"/>
    </source>
</evidence>
<dbReference type="EC" id="4.1.99.12" evidence="7 14"/>
<feature type="binding site" evidence="14">
    <location>
        <position position="28"/>
    </location>
    <ligand>
        <name>Mg(2+)</name>
        <dbReference type="ChEBI" id="CHEBI:18420"/>
        <label>1</label>
    </ligand>
</feature>
<dbReference type="InterPro" id="IPR032677">
    <property type="entry name" value="GTP_cyclohydro_II"/>
</dbReference>
<feature type="site" description="Essential for catalytic activity" evidence="14">
    <location>
        <position position="164"/>
    </location>
</feature>
<comment type="subunit">
    <text evidence="14">Homodimer.</text>
</comment>
<dbReference type="FunFam" id="3.90.870.10:FF:000001">
    <property type="entry name" value="Riboflavin biosynthesis protein RibBA"/>
    <property type="match status" value="1"/>
</dbReference>
<feature type="domain" description="GTP cyclohydrolase II" evidence="15">
    <location>
        <begin position="207"/>
        <end position="361"/>
    </location>
</feature>
<evidence type="ECO:0000256" key="14">
    <source>
        <dbReference type="HAMAP-Rule" id="MF_00180"/>
    </source>
</evidence>
<dbReference type="SUPFAM" id="SSF142695">
    <property type="entry name" value="RibA-like"/>
    <property type="match status" value="1"/>
</dbReference>
<comment type="caution">
    <text evidence="16">The sequence shown here is derived from an EMBL/GenBank/DDBJ whole genome shotgun (WGS) entry which is preliminary data.</text>
</comment>
<evidence type="ECO:0000256" key="8">
    <source>
        <dbReference type="ARBA" id="ARBA00018836"/>
    </source>
</evidence>
<reference evidence="16 17" key="1">
    <citation type="submission" date="2019-03" db="EMBL/GenBank/DDBJ databases">
        <title>Genomic Encyclopedia of Type Strains, Phase IV (KMG-IV): sequencing the most valuable type-strain genomes for metagenomic binning, comparative biology and taxonomic classification.</title>
        <authorList>
            <person name="Goeker M."/>
        </authorList>
    </citation>
    <scope>NUCLEOTIDE SEQUENCE [LARGE SCALE GENOMIC DNA]</scope>
    <source>
        <strain evidence="16 17">DSM 21944</strain>
    </source>
</reference>
<dbReference type="EMBL" id="SMAF01000003">
    <property type="protein sequence ID" value="TCT00397.1"/>
    <property type="molecule type" value="Genomic_DNA"/>
</dbReference>
<evidence type="ECO:0000256" key="3">
    <source>
        <dbReference type="ARBA" id="ARBA00002284"/>
    </source>
</evidence>
<evidence type="ECO:0000256" key="5">
    <source>
        <dbReference type="ARBA" id="ARBA00005520"/>
    </source>
</evidence>
<name>A0A4R3LQQ0_9GAMM</name>
<dbReference type="PANTHER" id="PTHR21327">
    <property type="entry name" value="GTP CYCLOHYDROLASE II-RELATED"/>
    <property type="match status" value="1"/>
</dbReference>
<keyword evidence="11 14" id="KW-0460">Magnesium</keyword>
<dbReference type="GO" id="GO:0000287">
    <property type="term" value="F:magnesium ion binding"/>
    <property type="evidence" value="ECO:0007669"/>
    <property type="project" value="UniProtKB-UniRule"/>
</dbReference>
<feature type="binding site" evidence="14">
    <location>
        <begin position="140"/>
        <end position="144"/>
    </location>
    <ligand>
        <name>D-ribulose 5-phosphate</name>
        <dbReference type="ChEBI" id="CHEBI:58121"/>
    </ligand>
</feature>
<dbReference type="Gene3D" id="3.90.870.10">
    <property type="entry name" value="DHBP synthase"/>
    <property type="match status" value="1"/>
</dbReference>
<evidence type="ECO:0000256" key="12">
    <source>
        <dbReference type="ARBA" id="ARBA00023211"/>
    </source>
</evidence>
<dbReference type="UniPathway" id="UPA00275">
    <property type="reaction ID" value="UER00399"/>
</dbReference>
<accession>A0A4R3LQQ0</accession>
<keyword evidence="10 14" id="KW-0479">Metal-binding</keyword>
<dbReference type="NCBIfam" id="TIGR00506">
    <property type="entry name" value="ribB"/>
    <property type="match status" value="1"/>
</dbReference>
<comment type="pathway">
    <text evidence="4 14">Cofactor biosynthesis; riboflavin biosynthesis; 2-hydroxy-3-oxobutyl phosphate from D-ribulose 5-phosphate: step 1/1.</text>
</comment>
<dbReference type="HAMAP" id="MF_00180">
    <property type="entry name" value="RibB"/>
    <property type="match status" value="1"/>
</dbReference>
<evidence type="ECO:0000256" key="1">
    <source>
        <dbReference type="ARBA" id="ARBA00000141"/>
    </source>
</evidence>
<evidence type="ECO:0000256" key="13">
    <source>
        <dbReference type="ARBA" id="ARBA00023239"/>
    </source>
</evidence>
<dbReference type="AlphaFoldDB" id="A0A4R3LQQ0"/>
<evidence type="ECO:0000256" key="2">
    <source>
        <dbReference type="ARBA" id="ARBA00001936"/>
    </source>
</evidence>
<dbReference type="PANTHER" id="PTHR21327:SF34">
    <property type="entry name" value="3,4-DIHYDROXY-2-BUTANONE 4-PHOSPHATE SYNTHASE"/>
    <property type="match status" value="1"/>
</dbReference>
<feature type="site" description="Essential for catalytic activity" evidence="14">
    <location>
        <position position="126"/>
    </location>
</feature>
<comment type="function">
    <text evidence="3 14">Catalyzes the conversion of D-ribulose 5-phosphate to formate and 3,4-dihydroxy-2-butanone 4-phosphate.</text>
</comment>
<dbReference type="Pfam" id="PF00925">
    <property type="entry name" value="GTP_cyclohydro2"/>
    <property type="match status" value="1"/>
</dbReference>
<dbReference type="Pfam" id="PF00926">
    <property type="entry name" value="DHBP_synthase"/>
    <property type="match status" value="1"/>
</dbReference>
<dbReference type="SUPFAM" id="SSF55821">
    <property type="entry name" value="YrdC/RibB"/>
    <property type="match status" value="1"/>
</dbReference>
<feature type="binding site" evidence="14">
    <location>
        <position position="32"/>
    </location>
    <ligand>
        <name>D-ribulose 5-phosphate</name>
        <dbReference type="ChEBI" id="CHEBI:58121"/>
    </ligand>
</feature>
<dbReference type="GO" id="GO:0003935">
    <property type="term" value="F:GTP cyclohydrolase II activity"/>
    <property type="evidence" value="ECO:0007669"/>
    <property type="project" value="TreeGrafter"/>
</dbReference>
<dbReference type="RefSeq" id="WP_123522432.1">
    <property type="nucleotide sequence ID" value="NZ_JBHLWF010000007.1"/>
</dbReference>
<dbReference type="GO" id="GO:0009231">
    <property type="term" value="P:riboflavin biosynthetic process"/>
    <property type="evidence" value="ECO:0007669"/>
    <property type="project" value="UniProtKB-UniRule"/>
</dbReference>
<proteinExistence type="inferred from homology"/>
<comment type="cofactor">
    <cofactor evidence="14">
        <name>Mg(2+)</name>
        <dbReference type="ChEBI" id="CHEBI:18420"/>
    </cofactor>
    <cofactor evidence="14">
        <name>Mn(2+)</name>
        <dbReference type="ChEBI" id="CHEBI:29035"/>
    </cofactor>
    <text evidence="14">Binds 2 divalent metal cations per subunit. Magnesium or manganese.</text>
</comment>
<keyword evidence="16" id="KW-0378">Hydrolase</keyword>
<keyword evidence="17" id="KW-1185">Reference proteome</keyword>
<keyword evidence="9 14" id="KW-0686">Riboflavin biosynthesis</keyword>
<evidence type="ECO:0000256" key="10">
    <source>
        <dbReference type="ARBA" id="ARBA00022723"/>
    </source>
</evidence>
<comment type="similarity">
    <text evidence="6">In the C-terminal section; belongs to the GTP cyclohydrolase II family.</text>
</comment>
<keyword evidence="13 14" id="KW-0456">Lyase</keyword>
<comment type="similarity">
    <text evidence="14">Belongs to the DHBP synthase family.</text>
</comment>
<evidence type="ECO:0000313" key="16">
    <source>
        <dbReference type="EMBL" id="TCT00397.1"/>
    </source>
</evidence>
<feature type="binding site" evidence="14">
    <location>
        <begin position="27"/>
        <end position="28"/>
    </location>
    <ligand>
        <name>D-ribulose 5-phosphate</name>
        <dbReference type="ChEBI" id="CHEBI:58121"/>
    </ligand>
</feature>
<dbReference type="GO" id="GO:0005829">
    <property type="term" value="C:cytosol"/>
    <property type="evidence" value="ECO:0007669"/>
    <property type="project" value="TreeGrafter"/>
</dbReference>
<dbReference type="InterPro" id="IPR036144">
    <property type="entry name" value="RibA-like_sf"/>
</dbReference>
<keyword evidence="12 14" id="KW-0464">Manganese</keyword>
<gene>
    <name evidence="14" type="primary">ribB</name>
    <name evidence="16" type="ORF">EDC25_103165</name>
</gene>
<feature type="binding site" evidence="14">
    <location>
        <position position="143"/>
    </location>
    <ligand>
        <name>Mg(2+)</name>
        <dbReference type="ChEBI" id="CHEBI:18420"/>
        <label>2</label>
    </ligand>
</feature>
<evidence type="ECO:0000256" key="11">
    <source>
        <dbReference type="ARBA" id="ARBA00022842"/>
    </source>
</evidence>
<protein>
    <recommendedName>
        <fullName evidence="8 14">3,4-dihydroxy-2-butanone 4-phosphate synthase</fullName>
        <shortName evidence="14">DHBP synthase</shortName>
        <ecNumber evidence="7 14">4.1.99.12</ecNumber>
    </recommendedName>
</protein>
<dbReference type="PIRSF" id="PIRSF001259">
    <property type="entry name" value="RibA"/>
    <property type="match status" value="1"/>
</dbReference>
<comment type="similarity">
    <text evidence="5">In the N-terminal section; belongs to the DHBP synthase family.</text>
</comment>
<evidence type="ECO:0000256" key="6">
    <source>
        <dbReference type="ARBA" id="ARBA00008976"/>
    </source>
</evidence>
<dbReference type="Proteomes" id="UP000294599">
    <property type="component" value="Unassembled WGS sequence"/>
</dbReference>
<dbReference type="GO" id="GO:0008686">
    <property type="term" value="F:3,4-dihydroxy-2-butanone-4-phosphate synthase activity"/>
    <property type="evidence" value="ECO:0007669"/>
    <property type="project" value="UniProtKB-UniRule"/>
</dbReference>
<organism evidence="16 17">
    <name type="scientific">Pseudofulvimonas gallinarii</name>
    <dbReference type="NCBI Taxonomy" id="634155"/>
    <lineage>
        <taxon>Bacteria</taxon>
        <taxon>Pseudomonadati</taxon>
        <taxon>Pseudomonadota</taxon>
        <taxon>Gammaproteobacteria</taxon>
        <taxon>Lysobacterales</taxon>
        <taxon>Rhodanobacteraceae</taxon>
        <taxon>Pseudofulvimonas</taxon>
    </lineage>
</organism>